<accession>A0A1H8VRT0</accession>
<evidence type="ECO:0000313" key="1">
    <source>
        <dbReference type="EMBL" id="SEP17983.1"/>
    </source>
</evidence>
<name>A0A1H8VRT0_9PROT</name>
<organism evidence="1 2">
    <name type="scientific">Nitrosomonas oligotropha</name>
    <dbReference type="NCBI Taxonomy" id="42354"/>
    <lineage>
        <taxon>Bacteria</taxon>
        <taxon>Pseudomonadati</taxon>
        <taxon>Pseudomonadota</taxon>
        <taxon>Betaproteobacteria</taxon>
        <taxon>Nitrosomonadales</taxon>
        <taxon>Nitrosomonadaceae</taxon>
        <taxon>Nitrosomonas</taxon>
    </lineage>
</organism>
<sequence>MVALISTIHQQVGGRNRARGQSLWLFWNLRQPDEFWWSIHLEMDFDAGAVQRNSFNADTDDLLMLKLPKYMAQDTTLCPAIHAGIDGMPVGESLGQSSPLAAMLGNVKNDIENLQMEWLTLPR</sequence>
<reference evidence="2" key="1">
    <citation type="submission" date="2016-10" db="EMBL/GenBank/DDBJ databases">
        <authorList>
            <person name="Varghese N."/>
            <person name="Submissions S."/>
        </authorList>
    </citation>
    <scope>NUCLEOTIDE SEQUENCE [LARGE SCALE GENOMIC DNA]</scope>
    <source>
        <strain evidence="2">Nm76</strain>
    </source>
</reference>
<dbReference type="Proteomes" id="UP000198814">
    <property type="component" value="Unassembled WGS sequence"/>
</dbReference>
<keyword evidence="2" id="KW-1185">Reference proteome</keyword>
<protein>
    <submittedName>
        <fullName evidence="1">Uncharacterized protein</fullName>
    </submittedName>
</protein>
<evidence type="ECO:0000313" key="2">
    <source>
        <dbReference type="Proteomes" id="UP000198814"/>
    </source>
</evidence>
<dbReference type="EMBL" id="FODO01000076">
    <property type="protein sequence ID" value="SEP17983.1"/>
    <property type="molecule type" value="Genomic_DNA"/>
</dbReference>
<dbReference type="AlphaFoldDB" id="A0A1H8VRT0"/>
<proteinExistence type="predicted"/>
<gene>
    <name evidence="1" type="ORF">SAMN05216333_1762</name>
</gene>
<dbReference type="STRING" id="42354.SAMN05216333_1762"/>